<feature type="compositionally biased region" description="Polar residues" evidence="1">
    <location>
        <begin position="670"/>
        <end position="687"/>
    </location>
</feature>
<feature type="compositionally biased region" description="Low complexity" evidence="1">
    <location>
        <begin position="805"/>
        <end position="815"/>
    </location>
</feature>
<feature type="region of interest" description="Disordered" evidence="1">
    <location>
        <begin position="125"/>
        <end position="246"/>
    </location>
</feature>
<feature type="region of interest" description="Disordered" evidence="1">
    <location>
        <begin position="1058"/>
        <end position="1110"/>
    </location>
</feature>
<keyword evidence="4" id="KW-1185">Reference proteome</keyword>
<reference evidence="3" key="2">
    <citation type="submission" date="2020-05" db="UniProtKB">
        <authorList>
            <consortium name="EnsemblMetazoa"/>
        </authorList>
    </citation>
    <scope>IDENTIFICATION</scope>
</reference>
<feature type="compositionally biased region" description="Low complexity" evidence="1">
    <location>
        <begin position="695"/>
        <end position="721"/>
    </location>
</feature>
<feature type="compositionally biased region" description="Basic residues" evidence="1">
    <location>
        <begin position="600"/>
        <end position="610"/>
    </location>
</feature>
<feature type="compositionally biased region" description="Basic residues" evidence="1">
    <location>
        <begin position="484"/>
        <end position="493"/>
    </location>
</feature>
<reference evidence="2 4" key="1">
    <citation type="journal article" date="2014" name="BMC Genomics">
        <title>Genome sequence of Anopheles sinensis provides insight into genetics basis of mosquito competence for malaria parasites.</title>
        <authorList>
            <person name="Zhou D."/>
            <person name="Zhang D."/>
            <person name="Ding G."/>
            <person name="Shi L."/>
            <person name="Hou Q."/>
            <person name="Ye Y."/>
            <person name="Xu Y."/>
            <person name="Zhou H."/>
            <person name="Xiong C."/>
            <person name="Li S."/>
            <person name="Yu J."/>
            <person name="Hong S."/>
            <person name="Yu X."/>
            <person name="Zou P."/>
            <person name="Chen C."/>
            <person name="Chang X."/>
            <person name="Wang W."/>
            <person name="Lv Y."/>
            <person name="Sun Y."/>
            <person name="Ma L."/>
            <person name="Shen B."/>
            <person name="Zhu C."/>
        </authorList>
    </citation>
    <scope>NUCLEOTIDE SEQUENCE [LARGE SCALE GENOMIC DNA]</scope>
</reference>
<feature type="compositionally biased region" description="Low complexity" evidence="1">
    <location>
        <begin position="448"/>
        <end position="458"/>
    </location>
</feature>
<feature type="compositionally biased region" description="Gly residues" evidence="1">
    <location>
        <begin position="338"/>
        <end position="348"/>
    </location>
</feature>
<feature type="compositionally biased region" description="Basic and acidic residues" evidence="1">
    <location>
        <begin position="1025"/>
        <end position="1034"/>
    </location>
</feature>
<feature type="compositionally biased region" description="Polar residues" evidence="1">
    <location>
        <begin position="433"/>
        <end position="447"/>
    </location>
</feature>
<evidence type="ECO:0000313" key="3">
    <source>
        <dbReference type="EnsemblMetazoa" id="ASIC020597-PA"/>
    </source>
</evidence>
<organism evidence="2">
    <name type="scientific">Anopheles sinensis</name>
    <name type="common">Mosquito</name>
    <dbReference type="NCBI Taxonomy" id="74873"/>
    <lineage>
        <taxon>Eukaryota</taxon>
        <taxon>Metazoa</taxon>
        <taxon>Ecdysozoa</taxon>
        <taxon>Arthropoda</taxon>
        <taxon>Hexapoda</taxon>
        <taxon>Insecta</taxon>
        <taxon>Pterygota</taxon>
        <taxon>Neoptera</taxon>
        <taxon>Endopterygota</taxon>
        <taxon>Diptera</taxon>
        <taxon>Nematocera</taxon>
        <taxon>Culicoidea</taxon>
        <taxon>Culicidae</taxon>
        <taxon>Anophelinae</taxon>
        <taxon>Anopheles</taxon>
    </lineage>
</organism>
<dbReference type="EMBL" id="ATLV01025295">
    <property type="status" value="NOT_ANNOTATED_CDS"/>
    <property type="molecule type" value="Genomic_DNA"/>
</dbReference>
<evidence type="ECO:0000313" key="4">
    <source>
        <dbReference type="Proteomes" id="UP000030765"/>
    </source>
</evidence>
<accession>A0A084WQ88</accession>
<feature type="region of interest" description="Disordered" evidence="1">
    <location>
        <begin position="978"/>
        <end position="1040"/>
    </location>
</feature>
<feature type="compositionally biased region" description="Basic residues" evidence="1">
    <location>
        <begin position="873"/>
        <end position="882"/>
    </location>
</feature>
<feature type="compositionally biased region" description="Low complexity" evidence="1">
    <location>
        <begin position="630"/>
        <end position="666"/>
    </location>
</feature>
<feature type="region of interest" description="Disordered" evidence="1">
    <location>
        <begin position="848"/>
        <end position="884"/>
    </location>
</feature>
<protein>
    <submittedName>
        <fullName evidence="2">AGAP004344-PA-like protein</fullName>
    </submittedName>
</protein>
<feature type="region of interest" description="Disordered" evidence="1">
    <location>
        <begin position="364"/>
        <end position="753"/>
    </location>
</feature>
<dbReference type="OMA" id="MHHYQAG"/>
<dbReference type="AlphaFoldDB" id="A0A084WQ88"/>
<feature type="compositionally biased region" description="Low complexity" evidence="1">
    <location>
        <begin position="565"/>
        <end position="576"/>
    </location>
</feature>
<feature type="compositionally biased region" description="Low complexity" evidence="1">
    <location>
        <begin position="1058"/>
        <end position="1078"/>
    </location>
</feature>
<feature type="compositionally biased region" description="Polar residues" evidence="1">
    <location>
        <begin position="499"/>
        <end position="510"/>
    </location>
</feature>
<proteinExistence type="predicted"/>
<feature type="compositionally biased region" description="Low complexity" evidence="1">
    <location>
        <begin position="364"/>
        <end position="376"/>
    </location>
</feature>
<dbReference type="VEuPathDB" id="VectorBase:ASIC020597"/>
<feature type="compositionally biased region" description="Basic residues" evidence="1">
    <location>
        <begin position="518"/>
        <end position="529"/>
    </location>
</feature>
<feature type="compositionally biased region" description="Basic and acidic residues" evidence="1">
    <location>
        <begin position="1086"/>
        <end position="1102"/>
    </location>
</feature>
<feature type="region of interest" description="Disordered" evidence="1">
    <location>
        <begin position="318"/>
        <end position="350"/>
    </location>
</feature>
<dbReference type="EMBL" id="KE525379">
    <property type="protein sequence ID" value="KFB52382.1"/>
    <property type="molecule type" value="Genomic_DNA"/>
</dbReference>
<feature type="compositionally biased region" description="Low complexity" evidence="1">
    <location>
        <begin position="729"/>
        <end position="753"/>
    </location>
</feature>
<gene>
    <name evidence="2" type="ORF">ZHAS_00020597</name>
</gene>
<dbReference type="EnsemblMetazoa" id="ASIC020597-RA">
    <property type="protein sequence ID" value="ASIC020597-PA"/>
    <property type="gene ID" value="ASIC020597"/>
</dbReference>
<dbReference type="STRING" id="74873.A0A084WQ88"/>
<feature type="compositionally biased region" description="Polar residues" evidence="1">
    <location>
        <begin position="397"/>
        <end position="407"/>
    </location>
</feature>
<feature type="compositionally biased region" description="Gly residues" evidence="1">
    <location>
        <begin position="377"/>
        <end position="396"/>
    </location>
</feature>
<name>A0A084WQ88_ANOSI</name>
<feature type="compositionally biased region" description="Low complexity" evidence="1">
    <location>
        <begin position="468"/>
        <end position="483"/>
    </location>
</feature>
<dbReference type="VEuPathDB" id="VectorBase:ASIS016331"/>
<dbReference type="Proteomes" id="UP000030765">
    <property type="component" value="Unassembled WGS sequence"/>
</dbReference>
<feature type="compositionally biased region" description="Low complexity" evidence="1">
    <location>
        <begin position="408"/>
        <end position="419"/>
    </location>
</feature>
<dbReference type="OrthoDB" id="8122370at2759"/>
<evidence type="ECO:0000256" key="1">
    <source>
        <dbReference type="SAM" id="MobiDB-lite"/>
    </source>
</evidence>
<sequence>MRSGIGHGTTIPDYLIADGENGKFILELARAKEGEKTSWISVPRKTFWPPTVSSTSANFHKHESSTSLSFSDDNSSIQSSPWQRDHCWKQANPRANISKELALYYFRPPNVRFRLARDTRARLRRKRRRPYEATLPAEVKQTDSGPVLPFDIESRRTVEPPVVQESARTEDSTEGAPSAGCTNKPTEDGASNGETPMDTSEPAPAAPMTEGRKETHVKSRSNGHLPLSNGHHHQPEHAKGSGRGRCKRVEGKDLATIVQALSEQQQQRVAATVANHAPPSFRLGAIAGGNGNVRNVVFGSGAASQHVSPRKRILRELEKVSLEEGGSGTTMKRSRPKSGGGGSVGGAGTPVIVTATTATPLSALPTNGAINGSSNGSSGGGGSRTNGHLNGTGSGSNGSKHLSNGVGSRSPVTAASSASAPPPTATTPVTRPFSSYSITSLLGHTTPSSESSSSSEAAAQRKPEQNPSSGSVASVTSTASHYQHQLHGHHHPLSPHQQYQHQQLTSSPKSPTMMDLHHQHHPLLPHHSHGYPQPGSYHGPNRYHGAGSKKRSPNYGNGATGGSPGAIDQQQQQQGGPPYGGAIRSPDLSPSPEHTLMPQHHPHSGHHHHSTTPGGSGGFTRYRQHPYGGSPSSYSSAPSRFSPSPSTNDSTTPPYVRSSSSSYRAAYLAGNSSGSPPATNGSPQHYSRASPLNFGRGALLSSPPPSSGSAHHSQHHQQQGQGRAGGNLSPRASPSSTSSSSGSHGNGSATTPTSAMAALTTSSSPAGNVRTVPKKTAALRQPFSAASMSGSGAGGQSPSRERSHSNASSSSSSLSVKKELQLLPDAPTDTVDGPVSLASSSSLHYASGVHPGSSTGASGGVIRPSTVIASPSPHHHHHHHHPAAVAAASANPFYSLYPPQLAASLLTGGSPSASSSGSSTSTSSPANAAALAAAFHPAAAAAYYQMYSATMAAAAYRHPLWMHYPGIAAVAPQGPHHMIAPPPPASLATIGSTDGRRMDHRNALSPPLPQGIAPAASSSPPIHVTDSRPPEHQRLHSSQPLPATSTAAALNYSVTALTSSSSSSPSARGAVPSGSWATSGGGGEGYPHHDHSIAAPAAKEDPSNGECLRGQRSYVPLNLSKH</sequence>
<feature type="region of interest" description="Disordered" evidence="1">
    <location>
        <begin position="783"/>
        <end position="816"/>
    </location>
</feature>
<evidence type="ECO:0000313" key="2">
    <source>
        <dbReference type="EMBL" id="KFB52382.1"/>
    </source>
</evidence>